<dbReference type="Proteomes" id="UP000016480">
    <property type="component" value="Unassembled WGS sequence"/>
</dbReference>
<protein>
    <recommendedName>
        <fullName evidence="1">B3/B4 tRNA-binding domain-containing protein</fullName>
    </recommendedName>
</protein>
<dbReference type="Pfam" id="PF03483">
    <property type="entry name" value="B3_4"/>
    <property type="match status" value="1"/>
</dbReference>
<dbReference type="SMART" id="SM00873">
    <property type="entry name" value="B3_4"/>
    <property type="match status" value="1"/>
</dbReference>
<dbReference type="AlphaFoldDB" id="A0A8T0C6Q3"/>
<dbReference type="SUPFAM" id="SSF56037">
    <property type="entry name" value="PheT/TilS domain"/>
    <property type="match status" value="1"/>
</dbReference>
<dbReference type="GO" id="GO:0004826">
    <property type="term" value="F:phenylalanine-tRNA ligase activity"/>
    <property type="evidence" value="ECO:0007669"/>
    <property type="project" value="InterPro"/>
</dbReference>
<sequence length="236" mass="26815">MFSVDKAFWDDHPSVKFIVVYAKGVNIPAAADNVATFEREITASTLRNWQYENAQSHPYIKAWRDFLKGVGLPAKKYQASVELLTKRVLSGKGLYNINPLVNFYNAVSIRHKVSIGAWDVDKLSGHCLRLGYSTGTEEFIEMGTTQATTLTNGEITYFDDKDVITRHFVWRQSEIGLVAESSKNIFFVSEILDCVKEEDIEEMMQTLKEKLSNWFNATVDIALIDSRTATWTPDKL</sequence>
<accession>A0A8T0C6Q3</accession>
<gene>
    <name evidence="2" type="ORF">PRUB_a0809</name>
</gene>
<dbReference type="InterPro" id="IPR020825">
    <property type="entry name" value="Phe-tRNA_synthase-like_B3/B4"/>
</dbReference>
<dbReference type="GO" id="GO:0003723">
    <property type="term" value="F:RNA binding"/>
    <property type="evidence" value="ECO:0007669"/>
    <property type="project" value="InterPro"/>
</dbReference>
<evidence type="ECO:0000313" key="2">
    <source>
        <dbReference type="EMBL" id="KAF7786293.1"/>
    </source>
</evidence>
<reference evidence="2 3" key="1">
    <citation type="journal article" date="2012" name="J. Bacteriol.">
        <title>Genome sequence of the cycloprodigiosin-producing bacterial strain Pseudoalteromonas rubra ATCC 29570(T).</title>
        <authorList>
            <person name="Xie B.B."/>
            <person name="Shu Y.L."/>
            <person name="Qin Q.L."/>
            <person name="Rong J.C."/>
            <person name="Zhang X.Y."/>
            <person name="Chen X.L."/>
            <person name="Zhou B.C."/>
            <person name="Zhang Y.Z."/>
        </authorList>
    </citation>
    <scope>NUCLEOTIDE SEQUENCE [LARGE SCALE GENOMIC DNA]</scope>
    <source>
        <strain evidence="2 3">DSM 6842</strain>
    </source>
</reference>
<dbReference type="InterPro" id="IPR005146">
    <property type="entry name" value="B3/B4_tRNA-bd"/>
</dbReference>
<name>A0A8T0C6Q3_9GAMM</name>
<proteinExistence type="predicted"/>
<dbReference type="PANTHER" id="PTHR39209:SF2">
    <property type="entry name" value="CYTOPLASMIC PROTEIN"/>
    <property type="match status" value="1"/>
</dbReference>
<evidence type="ECO:0000259" key="1">
    <source>
        <dbReference type="SMART" id="SM00873"/>
    </source>
</evidence>
<feature type="domain" description="B3/B4 tRNA-binding" evidence="1">
    <location>
        <begin position="61"/>
        <end position="216"/>
    </location>
</feature>
<dbReference type="RefSeq" id="WP_010381591.1">
    <property type="nucleotide sequence ID" value="NZ_AHCD03000035.1"/>
</dbReference>
<organism evidence="2 3">
    <name type="scientific">Pseudoalteromonas rubra</name>
    <dbReference type="NCBI Taxonomy" id="43658"/>
    <lineage>
        <taxon>Bacteria</taxon>
        <taxon>Pseudomonadati</taxon>
        <taxon>Pseudomonadota</taxon>
        <taxon>Gammaproteobacteria</taxon>
        <taxon>Alteromonadales</taxon>
        <taxon>Pseudoalteromonadaceae</taxon>
        <taxon>Pseudoalteromonas</taxon>
    </lineage>
</organism>
<dbReference type="PANTHER" id="PTHR39209">
    <property type="match status" value="1"/>
</dbReference>
<dbReference type="Gene3D" id="3.50.40.10">
    <property type="entry name" value="Phenylalanyl-trna Synthetase, Chain B, domain 3"/>
    <property type="match status" value="1"/>
</dbReference>
<comment type="caution">
    <text evidence="2">The sequence shown here is derived from an EMBL/GenBank/DDBJ whole genome shotgun (WGS) entry which is preliminary data.</text>
</comment>
<evidence type="ECO:0000313" key="3">
    <source>
        <dbReference type="Proteomes" id="UP000016480"/>
    </source>
</evidence>
<dbReference type="EMBL" id="AHCD03000035">
    <property type="protein sequence ID" value="KAF7786293.1"/>
    <property type="molecule type" value="Genomic_DNA"/>
</dbReference>
<dbReference type="GeneID" id="61358496"/>